<dbReference type="OrthoDB" id="840914at2759"/>
<evidence type="ECO:0000313" key="8">
    <source>
        <dbReference type="EMBL" id="PNT22633.1"/>
    </source>
</evidence>
<dbReference type="PRINTS" id="PR00404">
    <property type="entry name" value="MADSDOMAIN"/>
</dbReference>
<comment type="subcellular location">
    <subcellularLocation>
        <location evidence="1">Nucleus</location>
    </subcellularLocation>
</comment>
<evidence type="ECO:0000256" key="3">
    <source>
        <dbReference type="ARBA" id="ARBA00023125"/>
    </source>
</evidence>
<dbReference type="FunFam" id="3.40.1810.10:FF:000006">
    <property type="entry name" value="Agamous-like MADS-box protein AGL62"/>
    <property type="match status" value="1"/>
</dbReference>
<keyword evidence="3" id="KW-0238">DNA-binding</keyword>
<keyword evidence="5" id="KW-0539">Nucleus</keyword>
<evidence type="ECO:0000256" key="5">
    <source>
        <dbReference type="ARBA" id="ARBA00023242"/>
    </source>
</evidence>
<dbReference type="KEGG" id="pop:7479888"/>
<organism evidence="8 9">
    <name type="scientific">Populus trichocarpa</name>
    <name type="common">Western balsam poplar</name>
    <name type="synonym">Populus balsamifera subsp. trichocarpa</name>
    <dbReference type="NCBI Taxonomy" id="3694"/>
    <lineage>
        <taxon>Eukaryota</taxon>
        <taxon>Viridiplantae</taxon>
        <taxon>Streptophyta</taxon>
        <taxon>Embryophyta</taxon>
        <taxon>Tracheophyta</taxon>
        <taxon>Spermatophyta</taxon>
        <taxon>Magnoliopsida</taxon>
        <taxon>eudicotyledons</taxon>
        <taxon>Gunneridae</taxon>
        <taxon>Pentapetalae</taxon>
        <taxon>rosids</taxon>
        <taxon>fabids</taxon>
        <taxon>Malpighiales</taxon>
        <taxon>Salicaceae</taxon>
        <taxon>Saliceae</taxon>
        <taxon>Populus</taxon>
    </lineage>
</organism>
<evidence type="ECO:0000259" key="7">
    <source>
        <dbReference type="PROSITE" id="PS50066"/>
    </source>
</evidence>
<keyword evidence="6" id="KW-0175">Coiled coil</keyword>
<dbReference type="OMA" id="MAILEME"/>
<dbReference type="PANTHER" id="PTHR11945">
    <property type="entry name" value="MADS BOX PROTEIN"/>
    <property type="match status" value="1"/>
</dbReference>
<dbReference type="SUPFAM" id="SSF55455">
    <property type="entry name" value="SRF-like"/>
    <property type="match status" value="1"/>
</dbReference>
<dbReference type="GO" id="GO:0005634">
    <property type="term" value="C:nucleus"/>
    <property type="evidence" value="ECO:0007669"/>
    <property type="project" value="UniProtKB-SubCell"/>
</dbReference>
<dbReference type="Gramene" id="Potri.008G041500.1.v4.1">
    <property type="protein sequence ID" value="Potri.008G041500.1.v4.1"/>
    <property type="gene ID" value="Potri.008G041500.v4.1"/>
</dbReference>
<keyword evidence="9" id="KW-1185">Reference proteome</keyword>
<protein>
    <recommendedName>
        <fullName evidence="7">MADS-box domain-containing protein</fullName>
    </recommendedName>
</protein>
<dbReference type="InParanoid" id="B9HLM7"/>
<dbReference type="HOGENOM" id="CLU_053053_5_3_1"/>
<dbReference type="SMART" id="SM00432">
    <property type="entry name" value="MADS"/>
    <property type="match status" value="1"/>
</dbReference>
<dbReference type="InterPro" id="IPR002100">
    <property type="entry name" value="TF_MADSbox"/>
</dbReference>
<dbReference type="AlphaFoldDB" id="B9HLM7"/>
<proteinExistence type="predicted"/>
<keyword evidence="4" id="KW-0804">Transcription</keyword>
<dbReference type="InterPro" id="IPR036879">
    <property type="entry name" value="TF_MADSbox_sf"/>
</dbReference>
<dbReference type="PROSITE" id="PS50066">
    <property type="entry name" value="MADS_BOX_2"/>
    <property type="match status" value="1"/>
</dbReference>
<evidence type="ECO:0000313" key="9">
    <source>
        <dbReference type="Proteomes" id="UP000006729"/>
    </source>
</evidence>
<dbReference type="GO" id="GO:0000981">
    <property type="term" value="F:DNA-binding transcription factor activity, RNA polymerase II-specific"/>
    <property type="evidence" value="ECO:0000318"/>
    <property type="project" value="GO_Central"/>
</dbReference>
<dbReference type="Gene3D" id="3.40.1810.10">
    <property type="entry name" value="Transcription factor, MADS-box"/>
    <property type="match status" value="1"/>
</dbReference>
<name>B9HLM7_POPTR</name>
<keyword evidence="2" id="KW-0805">Transcription regulation</keyword>
<dbReference type="eggNOG" id="KOG0014">
    <property type="taxonomic scope" value="Eukaryota"/>
</dbReference>
<sequence length="219" mass="24355">MVNKKPTMGRQKIKIEKIAKKSHLQVTFSKRRAGLFKKASELSTLCGVDIAMIVFSPAQKAFSFGHPSVDSMMHRFLTGSPPPPPPSSGLHQLIETRRDANVHEQNMQLAQILNQLEAEKKNGEVLDQMRKVNRSQCCWEAPIEELELHELEQLRGALEELKKTVAKQVNNILIQSTSSLPFLAVNGVGEVGNLGTKLEIDNASAALHFNNFAYAQKIC</sequence>
<feature type="coiled-coil region" evidence="6">
    <location>
        <begin position="102"/>
        <end position="171"/>
    </location>
</feature>
<evidence type="ECO:0000256" key="1">
    <source>
        <dbReference type="ARBA" id="ARBA00004123"/>
    </source>
</evidence>
<dbReference type="Pfam" id="PF00319">
    <property type="entry name" value="SRF-TF"/>
    <property type="match status" value="1"/>
</dbReference>
<dbReference type="Proteomes" id="UP000006729">
    <property type="component" value="Chromosome 8"/>
</dbReference>
<dbReference type="PANTHER" id="PTHR11945:SF629">
    <property type="entry name" value="OS02G0164450 PROTEIN"/>
    <property type="match status" value="1"/>
</dbReference>
<evidence type="ECO:0000256" key="2">
    <source>
        <dbReference type="ARBA" id="ARBA00023015"/>
    </source>
</evidence>
<accession>B9HLM7</accession>
<evidence type="ECO:0000256" key="6">
    <source>
        <dbReference type="SAM" id="Coils"/>
    </source>
</evidence>
<dbReference type="EMBL" id="CM009297">
    <property type="protein sequence ID" value="PNT22633.1"/>
    <property type="molecule type" value="Genomic_DNA"/>
</dbReference>
<reference evidence="8 9" key="1">
    <citation type="journal article" date="2006" name="Science">
        <title>The genome of black cottonwood, Populus trichocarpa (Torr. &amp; Gray).</title>
        <authorList>
            <person name="Tuskan G.A."/>
            <person name="Difazio S."/>
            <person name="Jansson S."/>
            <person name="Bohlmann J."/>
            <person name="Grigoriev I."/>
            <person name="Hellsten U."/>
            <person name="Putnam N."/>
            <person name="Ralph S."/>
            <person name="Rombauts S."/>
            <person name="Salamov A."/>
            <person name="Schein J."/>
            <person name="Sterck L."/>
            <person name="Aerts A."/>
            <person name="Bhalerao R.R."/>
            <person name="Bhalerao R.P."/>
            <person name="Blaudez D."/>
            <person name="Boerjan W."/>
            <person name="Brun A."/>
            <person name="Brunner A."/>
            <person name="Busov V."/>
            <person name="Campbell M."/>
            <person name="Carlson J."/>
            <person name="Chalot M."/>
            <person name="Chapman J."/>
            <person name="Chen G.L."/>
            <person name="Cooper D."/>
            <person name="Coutinho P.M."/>
            <person name="Couturier J."/>
            <person name="Covert S."/>
            <person name="Cronk Q."/>
            <person name="Cunningham R."/>
            <person name="Davis J."/>
            <person name="Degroeve S."/>
            <person name="Dejardin A."/>
            <person name="Depamphilis C."/>
            <person name="Detter J."/>
            <person name="Dirks B."/>
            <person name="Dubchak I."/>
            <person name="Duplessis S."/>
            <person name="Ehlting J."/>
            <person name="Ellis B."/>
            <person name="Gendler K."/>
            <person name="Goodstein D."/>
            <person name="Gribskov M."/>
            <person name="Grimwood J."/>
            <person name="Groover A."/>
            <person name="Gunter L."/>
            <person name="Hamberger B."/>
            <person name="Heinze B."/>
            <person name="Helariutta Y."/>
            <person name="Henrissat B."/>
            <person name="Holligan D."/>
            <person name="Holt R."/>
            <person name="Huang W."/>
            <person name="Islam-Faridi N."/>
            <person name="Jones S."/>
            <person name="Jones-Rhoades M."/>
            <person name="Jorgensen R."/>
            <person name="Joshi C."/>
            <person name="Kangasjarvi J."/>
            <person name="Karlsson J."/>
            <person name="Kelleher C."/>
            <person name="Kirkpatrick R."/>
            <person name="Kirst M."/>
            <person name="Kohler A."/>
            <person name="Kalluri U."/>
            <person name="Larimer F."/>
            <person name="Leebens-Mack J."/>
            <person name="Leple J.C."/>
            <person name="Locascio P."/>
            <person name="Lou Y."/>
            <person name="Lucas S."/>
            <person name="Martin F."/>
            <person name="Montanini B."/>
            <person name="Napoli C."/>
            <person name="Nelson D.R."/>
            <person name="Nelson C."/>
            <person name="Nieminen K."/>
            <person name="Nilsson O."/>
            <person name="Pereda V."/>
            <person name="Peter G."/>
            <person name="Philippe R."/>
            <person name="Pilate G."/>
            <person name="Poliakov A."/>
            <person name="Razumovskaya J."/>
            <person name="Richardson P."/>
            <person name="Rinaldi C."/>
            <person name="Ritland K."/>
            <person name="Rouze P."/>
            <person name="Ryaboy D."/>
            <person name="Schmutz J."/>
            <person name="Schrader J."/>
            <person name="Segerman B."/>
            <person name="Shin H."/>
            <person name="Siddiqui A."/>
            <person name="Sterky F."/>
            <person name="Terry A."/>
            <person name="Tsai C.J."/>
            <person name="Uberbacher E."/>
            <person name="Unneberg P."/>
            <person name="Vahala J."/>
            <person name="Wall K."/>
            <person name="Wessler S."/>
            <person name="Yang G."/>
            <person name="Yin T."/>
            <person name="Douglas C."/>
            <person name="Marra M."/>
            <person name="Sandberg G."/>
            <person name="Van de Peer Y."/>
            <person name="Rokhsar D."/>
        </authorList>
    </citation>
    <scope>NUCLEOTIDE SEQUENCE [LARGE SCALE GENOMIC DNA]</scope>
    <source>
        <strain evidence="9">cv. Nisqually</strain>
    </source>
</reference>
<feature type="domain" description="MADS-box" evidence="7">
    <location>
        <begin position="8"/>
        <end position="68"/>
    </location>
</feature>
<dbReference type="GO" id="GO:0006357">
    <property type="term" value="P:regulation of transcription by RNA polymerase II"/>
    <property type="evidence" value="ECO:0000318"/>
    <property type="project" value="GO_Central"/>
</dbReference>
<gene>
    <name evidence="8" type="ORF">POPTR_008G041500</name>
</gene>
<dbReference type="GO" id="GO:0000978">
    <property type="term" value="F:RNA polymerase II cis-regulatory region sequence-specific DNA binding"/>
    <property type="evidence" value="ECO:0000318"/>
    <property type="project" value="GO_Central"/>
</dbReference>
<dbReference type="GO" id="GO:0046983">
    <property type="term" value="F:protein dimerization activity"/>
    <property type="evidence" value="ECO:0007669"/>
    <property type="project" value="InterPro"/>
</dbReference>
<dbReference type="SMR" id="B9HLM7"/>
<dbReference type="Gene3D" id="6.10.140.920">
    <property type="match status" value="1"/>
</dbReference>
<evidence type="ECO:0000256" key="4">
    <source>
        <dbReference type="ARBA" id="ARBA00023163"/>
    </source>
</evidence>